<evidence type="ECO:0000313" key="8">
    <source>
        <dbReference type="Proteomes" id="UP000051254"/>
    </source>
</evidence>
<dbReference type="InterPro" id="IPR014710">
    <property type="entry name" value="RmlC-like_jellyroll"/>
</dbReference>
<dbReference type="RefSeq" id="WP_057662076.1">
    <property type="nucleotide sequence ID" value="NZ_LDJH01000002.1"/>
</dbReference>
<dbReference type="PANTHER" id="PTHR13903:SF8">
    <property type="entry name" value="PIRIN"/>
    <property type="match status" value="1"/>
</dbReference>
<evidence type="ECO:0000256" key="4">
    <source>
        <dbReference type="SAM" id="MobiDB-lite"/>
    </source>
</evidence>
<comment type="similarity">
    <text evidence="1 3">Belongs to the pirin family.</text>
</comment>
<accession>A0A0R0BTB1</accession>
<feature type="binding site" evidence="2">
    <location>
        <position position="120"/>
    </location>
    <ligand>
        <name>Fe cation</name>
        <dbReference type="ChEBI" id="CHEBI:24875"/>
    </ligand>
</feature>
<proteinExistence type="inferred from homology"/>
<evidence type="ECO:0000313" key="7">
    <source>
        <dbReference type="EMBL" id="KRG60700.1"/>
    </source>
</evidence>
<dbReference type="Proteomes" id="UP000051254">
    <property type="component" value="Unassembled WGS sequence"/>
</dbReference>
<dbReference type="PATRIC" id="fig|266128.3.peg.1139"/>
<comment type="cofactor">
    <cofactor evidence="2">
        <name>Fe cation</name>
        <dbReference type="ChEBI" id="CHEBI:24875"/>
    </cofactor>
    <text evidence="2">Binds 1 Fe cation per subunit.</text>
</comment>
<evidence type="ECO:0000259" key="6">
    <source>
        <dbReference type="Pfam" id="PF05726"/>
    </source>
</evidence>
<keyword evidence="8" id="KW-1185">Reference proteome</keyword>
<feature type="domain" description="Pirin N-terminal" evidence="5">
    <location>
        <begin position="68"/>
        <end position="140"/>
    </location>
</feature>
<protein>
    <submittedName>
        <fullName evidence="7">Pirin</fullName>
    </submittedName>
</protein>
<gene>
    <name evidence="7" type="ORF">ABB25_00380</name>
</gene>
<dbReference type="Gene3D" id="2.60.120.10">
    <property type="entry name" value="Jelly Rolls"/>
    <property type="match status" value="2"/>
</dbReference>
<name>A0A0R0BTB1_9GAMM</name>
<evidence type="ECO:0000256" key="2">
    <source>
        <dbReference type="PIRSR" id="PIRSR006232-1"/>
    </source>
</evidence>
<evidence type="ECO:0000256" key="3">
    <source>
        <dbReference type="RuleBase" id="RU003457"/>
    </source>
</evidence>
<dbReference type="InterPro" id="IPR008778">
    <property type="entry name" value="Pirin_C_dom"/>
</dbReference>
<dbReference type="OrthoDB" id="9780903at2"/>
<sequence length="350" mass="37847">MSNPIRARKPLSSPWPAADPFLFCAFHLDAYPASDGAQGVPRHHLRGRDLGSDFSGRDGFSLYHGAPIPGFPAHPHRGFETVTVAKTGLVDHADSLGATARYGQGDVQWLTAGGGVMHSEMFPLASANADNPLDLYQIWLNLPPEDKMAPAAFKMLWSPTIPHYRHRNATGATATVTVVAGAYTPVEQGPELVPPAPPPSSWAARPDTDVAIWLVILEPGASITLPAARDVRSLRTLYFHYGTQIRVNGVPSQGQELYEVDAASTIELHNDGADEARVMLLQGVPIRAPVAAMGPFVMNTEQELWQARVDFGRTQFGGWPWPEPGPVHAPGQQRFARYPGSSEADYPPAS</sequence>
<dbReference type="SUPFAM" id="SSF51182">
    <property type="entry name" value="RmlC-like cupins"/>
    <property type="match status" value="1"/>
</dbReference>
<feature type="binding site" evidence="2">
    <location>
        <position position="118"/>
    </location>
    <ligand>
        <name>Fe cation</name>
        <dbReference type="ChEBI" id="CHEBI:24875"/>
    </ligand>
</feature>
<reference evidence="7 8" key="1">
    <citation type="submission" date="2015-05" db="EMBL/GenBank/DDBJ databases">
        <title>Genome sequencing and analysis of members of genus Stenotrophomonas.</title>
        <authorList>
            <person name="Patil P.P."/>
            <person name="Midha S."/>
            <person name="Patil P.B."/>
        </authorList>
    </citation>
    <scope>NUCLEOTIDE SEQUENCE [LARGE SCALE GENOMIC DNA]</scope>
    <source>
        <strain evidence="7 8">DSM 17805</strain>
    </source>
</reference>
<organism evidence="7 8">
    <name type="scientific">Stenotrophomonas koreensis</name>
    <dbReference type="NCBI Taxonomy" id="266128"/>
    <lineage>
        <taxon>Bacteria</taxon>
        <taxon>Pseudomonadati</taxon>
        <taxon>Pseudomonadota</taxon>
        <taxon>Gammaproteobacteria</taxon>
        <taxon>Lysobacterales</taxon>
        <taxon>Lysobacteraceae</taxon>
        <taxon>Stenotrophomonas</taxon>
    </lineage>
</organism>
<dbReference type="EMBL" id="LDJH01000002">
    <property type="protein sequence ID" value="KRG60700.1"/>
    <property type="molecule type" value="Genomic_DNA"/>
</dbReference>
<evidence type="ECO:0000256" key="1">
    <source>
        <dbReference type="ARBA" id="ARBA00008416"/>
    </source>
</evidence>
<dbReference type="InterPro" id="IPR011051">
    <property type="entry name" value="RmlC_Cupin_sf"/>
</dbReference>
<dbReference type="STRING" id="266128.ABB25_00380"/>
<comment type="caution">
    <text evidence="7">The sequence shown here is derived from an EMBL/GenBank/DDBJ whole genome shotgun (WGS) entry which is preliminary data.</text>
</comment>
<dbReference type="Pfam" id="PF05726">
    <property type="entry name" value="Pirin_C"/>
    <property type="match status" value="1"/>
</dbReference>
<dbReference type="InterPro" id="IPR003829">
    <property type="entry name" value="Pirin_N_dom"/>
</dbReference>
<evidence type="ECO:0000259" key="5">
    <source>
        <dbReference type="Pfam" id="PF02678"/>
    </source>
</evidence>
<keyword evidence="2" id="KW-0408">Iron</keyword>
<feature type="domain" description="Pirin C-terminal" evidence="6">
    <location>
        <begin position="216"/>
        <end position="317"/>
    </location>
</feature>
<dbReference type="PANTHER" id="PTHR13903">
    <property type="entry name" value="PIRIN-RELATED"/>
    <property type="match status" value="1"/>
</dbReference>
<dbReference type="Pfam" id="PF02678">
    <property type="entry name" value="Pirin"/>
    <property type="match status" value="1"/>
</dbReference>
<feature type="region of interest" description="Disordered" evidence="4">
    <location>
        <begin position="320"/>
        <end position="350"/>
    </location>
</feature>
<dbReference type="AlphaFoldDB" id="A0A0R0BTB1"/>
<dbReference type="GO" id="GO:0046872">
    <property type="term" value="F:metal ion binding"/>
    <property type="evidence" value="ECO:0007669"/>
    <property type="project" value="UniProtKB-KW"/>
</dbReference>
<feature type="binding site" evidence="2">
    <location>
        <position position="74"/>
    </location>
    <ligand>
        <name>Fe cation</name>
        <dbReference type="ChEBI" id="CHEBI:24875"/>
    </ligand>
</feature>
<dbReference type="InterPro" id="IPR012093">
    <property type="entry name" value="Pirin"/>
</dbReference>
<keyword evidence="2" id="KW-0479">Metal-binding</keyword>
<feature type="binding site" evidence="2">
    <location>
        <position position="76"/>
    </location>
    <ligand>
        <name>Fe cation</name>
        <dbReference type="ChEBI" id="CHEBI:24875"/>
    </ligand>
</feature>